<reference evidence="2" key="1">
    <citation type="submission" date="2021-09" db="EMBL/GenBank/DDBJ databases">
        <authorList>
            <consortium name="AG Swart"/>
            <person name="Singh M."/>
            <person name="Singh A."/>
            <person name="Seah K."/>
            <person name="Emmerich C."/>
        </authorList>
    </citation>
    <scope>NUCLEOTIDE SEQUENCE</scope>
    <source>
        <strain evidence="2">ATCC30299</strain>
    </source>
</reference>
<gene>
    <name evidence="2" type="ORF">BSTOLATCC_MIC26222</name>
</gene>
<keyword evidence="1" id="KW-0472">Membrane</keyword>
<dbReference type="Proteomes" id="UP001162131">
    <property type="component" value="Unassembled WGS sequence"/>
</dbReference>
<proteinExistence type="predicted"/>
<keyword evidence="3" id="KW-1185">Reference proteome</keyword>
<evidence type="ECO:0000313" key="2">
    <source>
        <dbReference type="EMBL" id="CAG9320302.1"/>
    </source>
</evidence>
<dbReference type="EMBL" id="CAJZBQ010000025">
    <property type="protein sequence ID" value="CAG9320302.1"/>
    <property type="molecule type" value="Genomic_DNA"/>
</dbReference>
<keyword evidence="1" id="KW-0812">Transmembrane</keyword>
<feature type="transmembrane region" description="Helical" evidence="1">
    <location>
        <begin position="149"/>
        <end position="173"/>
    </location>
</feature>
<comment type="caution">
    <text evidence="2">The sequence shown here is derived from an EMBL/GenBank/DDBJ whole genome shotgun (WGS) entry which is preliminary data.</text>
</comment>
<keyword evidence="1" id="KW-1133">Transmembrane helix</keyword>
<dbReference type="AlphaFoldDB" id="A0AAU9IX94"/>
<name>A0AAU9IX94_9CILI</name>
<feature type="transmembrane region" description="Helical" evidence="1">
    <location>
        <begin position="193"/>
        <end position="214"/>
    </location>
</feature>
<feature type="transmembrane region" description="Helical" evidence="1">
    <location>
        <begin position="105"/>
        <end position="128"/>
    </location>
</feature>
<organism evidence="2 3">
    <name type="scientific">Blepharisma stoltei</name>
    <dbReference type="NCBI Taxonomy" id="1481888"/>
    <lineage>
        <taxon>Eukaryota</taxon>
        <taxon>Sar</taxon>
        <taxon>Alveolata</taxon>
        <taxon>Ciliophora</taxon>
        <taxon>Postciliodesmatophora</taxon>
        <taxon>Heterotrichea</taxon>
        <taxon>Heterotrichida</taxon>
        <taxon>Blepharismidae</taxon>
        <taxon>Blepharisma</taxon>
    </lineage>
</organism>
<sequence length="221" mass="25728">MFEVDELAEKRSYEFRGLLKGMNFATRLNHCILNFFGKIFRIKYNRKTSIKTQMAYEITINIIIVLQLSSLVWYPDLKISDWSSYQPIWLFLSYSSYDSICAQSYIMNFCFYGTSSLFGLCLAFLAIFRIFLKIEKPIPIFLIIIFEKFIWIMMTLCFIPNVMILLMTLKYSIIASETIEEYSGDIKSDSLNYGLVGIFIVISCFCILAPITIYSEILAVI</sequence>
<feature type="transmembrane region" description="Helical" evidence="1">
    <location>
        <begin position="54"/>
        <end position="74"/>
    </location>
</feature>
<accession>A0AAU9IX94</accession>
<protein>
    <submittedName>
        <fullName evidence="2">Uncharacterized protein</fullName>
    </submittedName>
</protein>
<evidence type="ECO:0000256" key="1">
    <source>
        <dbReference type="SAM" id="Phobius"/>
    </source>
</evidence>
<evidence type="ECO:0000313" key="3">
    <source>
        <dbReference type="Proteomes" id="UP001162131"/>
    </source>
</evidence>